<dbReference type="Proteomes" id="UP001163046">
    <property type="component" value="Unassembled WGS sequence"/>
</dbReference>
<evidence type="ECO:0000313" key="2">
    <source>
        <dbReference type="Proteomes" id="UP001163046"/>
    </source>
</evidence>
<organism evidence="1 2">
    <name type="scientific">Desmophyllum pertusum</name>
    <dbReference type="NCBI Taxonomy" id="174260"/>
    <lineage>
        <taxon>Eukaryota</taxon>
        <taxon>Metazoa</taxon>
        <taxon>Cnidaria</taxon>
        <taxon>Anthozoa</taxon>
        <taxon>Hexacorallia</taxon>
        <taxon>Scleractinia</taxon>
        <taxon>Caryophylliina</taxon>
        <taxon>Caryophylliidae</taxon>
        <taxon>Desmophyllum</taxon>
    </lineage>
</organism>
<proteinExistence type="predicted"/>
<keyword evidence="2" id="KW-1185">Reference proteome</keyword>
<dbReference type="AlphaFoldDB" id="A0A9W9ZDC2"/>
<dbReference type="EMBL" id="MU826364">
    <property type="protein sequence ID" value="KAJ7378608.1"/>
    <property type="molecule type" value="Genomic_DNA"/>
</dbReference>
<comment type="caution">
    <text evidence="1">The sequence shown here is derived from an EMBL/GenBank/DDBJ whole genome shotgun (WGS) entry which is preliminary data.</text>
</comment>
<protein>
    <submittedName>
        <fullName evidence="1">Uncharacterized protein</fullName>
    </submittedName>
</protein>
<reference evidence="1" key="1">
    <citation type="submission" date="2023-01" db="EMBL/GenBank/DDBJ databases">
        <title>Genome assembly of the deep-sea coral Lophelia pertusa.</title>
        <authorList>
            <person name="Herrera S."/>
            <person name="Cordes E."/>
        </authorList>
    </citation>
    <scope>NUCLEOTIDE SEQUENCE</scope>
    <source>
        <strain evidence="1">USNM1676648</strain>
        <tissue evidence="1">Polyp</tissue>
    </source>
</reference>
<gene>
    <name evidence="1" type="ORF">OS493_021908</name>
</gene>
<dbReference type="OrthoDB" id="5968092at2759"/>
<evidence type="ECO:0000313" key="1">
    <source>
        <dbReference type="EMBL" id="KAJ7378608.1"/>
    </source>
</evidence>
<sequence length="77" mass="8579">MEFSYSSEAQFSLKLPSSWSADTTTKSCAIASTKKANQDEIECDVIREEAVHITHFGVDGQVVYVETVNGSLLEYWV</sequence>
<accession>A0A9W9ZDC2</accession>
<name>A0A9W9ZDC2_9CNID</name>